<protein>
    <submittedName>
        <fullName evidence="1">Uncharacterized protein</fullName>
    </submittedName>
</protein>
<proteinExistence type="predicted"/>
<organism evidence="1 2">
    <name type="scientific">Lapidilactobacillus concavus DSM 17758</name>
    <dbReference type="NCBI Taxonomy" id="1423735"/>
    <lineage>
        <taxon>Bacteria</taxon>
        <taxon>Bacillati</taxon>
        <taxon>Bacillota</taxon>
        <taxon>Bacilli</taxon>
        <taxon>Lactobacillales</taxon>
        <taxon>Lactobacillaceae</taxon>
        <taxon>Lapidilactobacillus</taxon>
    </lineage>
</organism>
<keyword evidence="2" id="KW-1185">Reference proteome</keyword>
<evidence type="ECO:0000313" key="2">
    <source>
        <dbReference type="Proteomes" id="UP000051315"/>
    </source>
</evidence>
<evidence type="ECO:0000313" key="1">
    <source>
        <dbReference type="EMBL" id="KRM08354.1"/>
    </source>
</evidence>
<dbReference type="PATRIC" id="fig|1423735.3.peg.680"/>
<dbReference type="Proteomes" id="UP000051315">
    <property type="component" value="Unassembled WGS sequence"/>
</dbReference>
<sequence>MNFMVRKELNYARSTQQLLKKQAAVSDRIDYVVLAIFTEGWLELISHPSESKSSIQKMDNAISILNILDRQQDFKHFVHLKEQIIQNDGKVQPDIWI</sequence>
<gene>
    <name evidence="1" type="ORF">FC15_GL000649</name>
</gene>
<name>A0A0R1VRX3_9LACO</name>
<reference evidence="1 2" key="1">
    <citation type="journal article" date="2015" name="Genome Announc.">
        <title>Expanding the biotechnology potential of lactobacilli through comparative genomics of 213 strains and associated genera.</title>
        <authorList>
            <person name="Sun Z."/>
            <person name="Harris H.M."/>
            <person name="McCann A."/>
            <person name="Guo C."/>
            <person name="Argimon S."/>
            <person name="Zhang W."/>
            <person name="Yang X."/>
            <person name="Jeffery I.B."/>
            <person name="Cooney J.C."/>
            <person name="Kagawa T.F."/>
            <person name="Liu W."/>
            <person name="Song Y."/>
            <person name="Salvetti E."/>
            <person name="Wrobel A."/>
            <person name="Rasinkangas P."/>
            <person name="Parkhill J."/>
            <person name="Rea M.C."/>
            <person name="O'Sullivan O."/>
            <person name="Ritari J."/>
            <person name="Douillard F.P."/>
            <person name="Paul Ross R."/>
            <person name="Yang R."/>
            <person name="Briner A.E."/>
            <person name="Felis G.E."/>
            <person name="de Vos W.M."/>
            <person name="Barrangou R."/>
            <person name="Klaenhammer T.R."/>
            <person name="Caufield P.W."/>
            <person name="Cui Y."/>
            <person name="Zhang H."/>
            <person name="O'Toole P.W."/>
        </authorList>
    </citation>
    <scope>NUCLEOTIDE SEQUENCE [LARGE SCALE GENOMIC DNA]</scope>
    <source>
        <strain evidence="1 2">DSM 17758</strain>
    </source>
</reference>
<comment type="caution">
    <text evidence="1">The sequence shown here is derived from an EMBL/GenBank/DDBJ whole genome shotgun (WGS) entry which is preliminary data.</text>
</comment>
<accession>A0A0R1VRX3</accession>
<dbReference type="AlphaFoldDB" id="A0A0R1VRX3"/>
<dbReference type="EMBL" id="AZFX01000089">
    <property type="protein sequence ID" value="KRM08354.1"/>
    <property type="molecule type" value="Genomic_DNA"/>
</dbReference>